<dbReference type="RefSeq" id="WP_115418095.1">
    <property type="nucleotide sequence ID" value="NZ_CP031358.1"/>
</dbReference>
<sequence>MSLDVGSMIFAPGAIGPVIAGAGALLSTAAAITMMVPKVSRKLMPLPKETRLVDFMPFLCMLPDKKTILTKRGDLVQIVKIAGAELQVTNENEHMGLFTARRTWLSQIAERKARARVFTVRTAIKPGQLMEHPVPHLAKLAKQWEKGFESNSFHTDHYAIISVEKDGGRVALEEAVSLTLASLAPFKPQVLTAKEGESPLKILGRLASPITRPSPKYIPEANVSEQITADTVEFADDKTGLITWTSGDQTRYQATIGVKTWGDVTEEQMLADLASLPFDYTIYHYIEPLNRAKATAALDIQYRLARTTLMSETAHAQFAEVGEIVAGGGTDTQVLCNYGLNILIEASSKEELDKRVAQITTIAAQYEVTTVREGAVSQPIWWSQFPTYDTLPRPWKPLAANVSTLLAMQRNHKGADRSVWGDSPVTILKTSTGSPYNFVFHDTSDPGNKEPLGHMLVIGPSGSGKTVTTSWLSTMAMRYPELRVFFFDRFYGTEVVTRMSGGNYVRFDDDSCAMNPLQMELNARNRDYLSTWLKLISGLTDDKSSEEFGQALDMLELLPHEDRNLKKLWNTAFAPDSAARAALRPWISENQHGHVFNAAQDSLDLGARMTSFDFTNVLNDERTDALGPAVVSYIMHRTMDVSVNQGYPALYFVDETAPLLRNDFFAAKFAAGLQEGRKLGQIFICAFQRPNAIEETPHAQTIIGQCATQIFFRNVKAKAEDFKIFGLTERELDFVLGRSHGHLQRAFLLRRMSETDGVESVIIDNNMAPLGDGLQTFASGNASVRLIRELAEKDPENFRNLYMEKIAADRMAA</sequence>
<keyword evidence="4" id="KW-0812">Transmembrane</keyword>
<dbReference type="KEGG" id="err:DVR09_15105"/>
<dbReference type="EMBL" id="CP031358">
    <property type="protein sequence ID" value="AXK43782.1"/>
    <property type="molecule type" value="Genomic_DNA"/>
</dbReference>
<dbReference type="AlphaFoldDB" id="A0A345YIN0"/>
<keyword evidence="3" id="KW-0067">ATP-binding</keyword>
<keyword evidence="7" id="KW-1185">Reference proteome</keyword>
<dbReference type="Pfam" id="PF03135">
    <property type="entry name" value="CagE_TrbE_VirB"/>
    <property type="match status" value="1"/>
</dbReference>
<evidence type="ECO:0000313" key="7">
    <source>
        <dbReference type="Proteomes" id="UP000254508"/>
    </source>
</evidence>
<comment type="similarity">
    <text evidence="1">Belongs to the TrbE/VirB4 family.</text>
</comment>
<dbReference type="PANTHER" id="PTHR30121">
    <property type="entry name" value="UNCHARACTERIZED PROTEIN YJGR-RELATED"/>
    <property type="match status" value="1"/>
</dbReference>
<dbReference type="Proteomes" id="UP000254508">
    <property type="component" value="Plasmid unnamed"/>
</dbReference>
<keyword evidence="4" id="KW-0472">Membrane</keyword>
<dbReference type="SUPFAM" id="SSF52540">
    <property type="entry name" value="P-loop containing nucleoside triphosphate hydrolases"/>
    <property type="match status" value="1"/>
</dbReference>
<dbReference type="PANTHER" id="PTHR30121:SF12">
    <property type="entry name" value="TYPE IV SECRETION SYSTEM PROTEIN CAGE"/>
    <property type="match status" value="1"/>
</dbReference>
<evidence type="ECO:0000256" key="1">
    <source>
        <dbReference type="ARBA" id="ARBA00006512"/>
    </source>
</evidence>
<dbReference type="Gene3D" id="3.40.50.300">
    <property type="entry name" value="P-loop containing nucleotide triphosphate hydrolases"/>
    <property type="match status" value="1"/>
</dbReference>
<accession>A0A345YIN0</accession>
<evidence type="ECO:0000313" key="6">
    <source>
        <dbReference type="EMBL" id="AXK43782.1"/>
    </source>
</evidence>
<organism evidence="6 7">
    <name type="scientific">Erythrobacter aureus</name>
    <dbReference type="NCBI Taxonomy" id="2182384"/>
    <lineage>
        <taxon>Bacteria</taxon>
        <taxon>Pseudomonadati</taxon>
        <taxon>Pseudomonadota</taxon>
        <taxon>Alphaproteobacteria</taxon>
        <taxon>Sphingomonadales</taxon>
        <taxon>Erythrobacteraceae</taxon>
        <taxon>Erythrobacter/Porphyrobacter group</taxon>
        <taxon>Erythrobacter</taxon>
    </lineage>
</organism>
<evidence type="ECO:0000259" key="5">
    <source>
        <dbReference type="Pfam" id="PF03135"/>
    </source>
</evidence>
<dbReference type="InterPro" id="IPR027417">
    <property type="entry name" value="P-loop_NTPase"/>
</dbReference>
<keyword evidence="6" id="KW-0614">Plasmid</keyword>
<dbReference type="OrthoDB" id="9816422at2"/>
<reference evidence="6 7" key="1">
    <citation type="submission" date="2018-07" db="EMBL/GenBank/DDBJ databases">
        <title>Genome sequence of Erythrobacter strain YH-07, an antagonistic bacterium isolated from Yellow Sea.</title>
        <authorList>
            <person name="Tang T."/>
            <person name="Liu Q."/>
            <person name="Sun X."/>
        </authorList>
    </citation>
    <scope>NUCLEOTIDE SEQUENCE [LARGE SCALE GENOMIC DNA]</scope>
    <source>
        <strain evidence="6 7">YH-07</strain>
        <plasmid evidence="6 7">unnamed</plasmid>
    </source>
</reference>
<dbReference type="GO" id="GO:0005524">
    <property type="term" value="F:ATP binding"/>
    <property type="evidence" value="ECO:0007669"/>
    <property type="project" value="UniProtKB-KW"/>
</dbReference>
<keyword evidence="4" id="KW-1133">Transmembrane helix</keyword>
<evidence type="ECO:0000256" key="4">
    <source>
        <dbReference type="SAM" id="Phobius"/>
    </source>
</evidence>
<dbReference type="InterPro" id="IPR051162">
    <property type="entry name" value="T4SS_component"/>
</dbReference>
<proteinExistence type="inferred from homology"/>
<dbReference type="InterPro" id="IPR018145">
    <property type="entry name" value="CagE_TrbE_VirB_cntrl_dom"/>
</dbReference>
<evidence type="ECO:0000256" key="3">
    <source>
        <dbReference type="ARBA" id="ARBA00022840"/>
    </source>
</evidence>
<geneLocation type="plasmid" evidence="6 7">
    <name>unnamed</name>
</geneLocation>
<gene>
    <name evidence="6" type="ORF">DVR09_15105</name>
</gene>
<protein>
    <recommendedName>
        <fullName evidence="5">CagE TrbE VirB component of type IV transporter system central domain-containing protein</fullName>
    </recommendedName>
</protein>
<name>A0A345YIN0_9SPHN</name>
<keyword evidence="2" id="KW-0547">Nucleotide-binding</keyword>
<evidence type="ECO:0000256" key="2">
    <source>
        <dbReference type="ARBA" id="ARBA00022741"/>
    </source>
</evidence>
<feature type="transmembrane region" description="Helical" evidence="4">
    <location>
        <begin position="14"/>
        <end position="36"/>
    </location>
</feature>
<feature type="domain" description="CagE TrbE VirB component of type IV transporter system central" evidence="5">
    <location>
        <begin position="218"/>
        <end position="388"/>
    </location>
</feature>